<gene>
    <name evidence="2" type="ordered locus">Halhy_1684</name>
</gene>
<reference key="2">
    <citation type="submission" date="2011-04" db="EMBL/GenBank/DDBJ databases">
        <title>Complete sequence of chromosome of Haliscomenobacter hydrossis DSM 1100.</title>
        <authorList>
            <consortium name="US DOE Joint Genome Institute (JGI-PGF)"/>
            <person name="Lucas S."/>
            <person name="Han J."/>
            <person name="Lapidus A."/>
            <person name="Bruce D."/>
            <person name="Goodwin L."/>
            <person name="Pitluck S."/>
            <person name="Peters L."/>
            <person name="Kyrpides N."/>
            <person name="Mavromatis K."/>
            <person name="Ivanova N."/>
            <person name="Ovchinnikova G."/>
            <person name="Pagani I."/>
            <person name="Daligault H."/>
            <person name="Detter J.C."/>
            <person name="Han C."/>
            <person name="Land M."/>
            <person name="Hauser L."/>
            <person name="Markowitz V."/>
            <person name="Cheng J.-F."/>
            <person name="Hugenholtz P."/>
            <person name="Woyke T."/>
            <person name="Wu D."/>
            <person name="Verbarg S."/>
            <person name="Frueling A."/>
            <person name="Brambilla E."/>
            <person name="Klenk H.-P."/>
            <person name="Eisen J.A."/>
        </authorList>
    </citation>
    <scope>NUCLEOTIDE SEQUENCE</scope>
    <source>
        <strain>DSM 1100</strain>
    </source>
</reference>
<evidence type="ECO:0000313" key="3">
    <source>
        <dbReference type="Proteomes" id="UP000008461"/>
    </source>
</evidence>
<sequence>MSERNPIDALFRDRLHDHSMDAPMHLWDALDARRTAQIKQKNRRKLGLWLSSAVLLLGTVGALLFWINQEENTPQVPAIQQQELKKAPAVSSDQVQANAAKELETKSIHAEEIPTAITSIGSTKPDTGEKTTGTSAAKLLHQKETRVAGNTKQEVSLDKDESRISNQAHTENNTIQQAILNSLPPDQVVTSGNVNNANLAGANQTEAIIEAVATEEETLPLAQLNELDPRSFDVAYEPVFALEGRPLYVPRTRGWRVYGELFGAVDVPTRTLEAREPEFELYRQAREQSELVQAGQRVALRFSMISIDGIAVRSGISYGTHRETFSYQQTTQNNRFQTIDIPVILGYERNNLGKFTLSANAGVYLNMAFNQHGNFLAPDLNKTLEFSSNKPDAYPAFRNSLGIAWYGSIAASYPITPRLRLVLEPYVLRNTGSFTAKDYAIDQRYQNWGINVGIRKKINKYIYFAKP</sequence>
<dbReference type="EMBL" id="CP002691">
    <property type="protein sequence ID" value="AEE49573.1"/>
    <property type="molecule type" value="Genomic_DNA"/>
</dbReference>
<keyword evidence="1" id="KW-0812">Transmembrane</keyword>
<feature type="transmembrane region" description="Helical" evidence="1">
    <location>
        <begin position="46"/>
        <end position="67"/>
    </location>
</feature>
<accession>F4L1R4</accession>
<evidence type="ECO:0000256" key="1">
    <source>
        <dbReference type="SAM" id="Phobius"/>
    </source>
</evidence>
<evidence type="ECO:0000313" key="2">
    <source>
        <dbReference type="EMBL" id="AEE49573.1"/>
    </source>
</evidence>
<reference evidence="2 3" key="1">
    <citation type="journal article" date="2011" name="Stand. Genomic Sci.">
        <title>Complete genome sequence of Haliscomenobacter hydrossis type strain (O).</title>
        <authorList>
            <consortium name="US DOE Joint Genome Institute (JGI-PGF)"/>
            <person name="Daligault H."/>
            <person name="Lapidus A."/>
            <person name="Zeytun A."/>
            <person name="Nolan M."/>
            <person name="Lucas S."/>
            <person name="Del Rio T.G."/>
            <person name="Tice H."/>
            <person name="Cheng J.F."/>
            <person name="Tapia R."/>
            <person name="Han C."/>
            <person name="Goodwin L."/>
            <person name="Pitluck S."/>
            <person name="Liolios K."/>
            <person name="Pagani I."/>
            <person name="Ivanova N."/>
            <person name="Huntemann M."/>
            <person name="Mavromatis K."/>
            <person name="Mikhailova N."/>
            <person name="Pati A."/>
            <person name="Chen A."/>
            <person name="Palaniappan K."/>
            <person name="Land M."/>
            <person name="Hauser L."/>
            <person name="Brambilla E.M."/>
            <person name="Rohde M."/>
            <person name="Verbarg S."/>
            <person name="Goker M."/>
            <person name="Bristow J."/>
            <person name="Eisen J.A."/>
            <person name="Markowitz V."/>
            <person name="Hugenholtz P."/>
            <person name="Kyrpides N.C."/>
            <person name="Klenk H.P."/>
            <person name="Woyke T."/>
        </authorList>
    </citation>
    <scope>NUCLEOTIDE SEQUENCE [LARGE SCALE GENOMIC DNA]</scope>
    <source>
        <strain evidence="3">ATCC 27775 / DSM 1100 / LMG 10767 / O</strain>
    </source>
</reference>
<dbReference type="OrthoDB" id="619917at2"/>
<keyword evidence="3" id="KW-1185">Reference proteome</keyword>
<dbReference type="KEGG" id="hhy:Halhy_1684"/>
<keyword evidence="1" id="KW-1133">Transmembrane helix</keyword>
<organism evidence="2 3">
    <name type="scientific">Haliscomenobacter hydrossis (strain ATCC 27775 / DSM 1100 / LMG 10767 / O)</name>
    <dbReference type="NCBI Taxonomy" id="760192"/>
    <lineage>
        <taxon>Bacteria</taxon>
        <taxon>Pseudomonadati</taxon>
        <taxon>Bacteroidota</taxon>
        <taxon>Saprospiria</taxon>
        <taxon>Saprospirales</taxon>
        <taxon>Haliscomenobacteraceae</taxon>
        <taxon>Haliscomenobacter</taxon>
    </lineage>
</organism>
<proteinExistence type="predicted"/>
<dbReference type="eggNOG" id="ENOG502ZR94">
    <property type="taxonomic scope" value="Bacteria"/>
</dbReference>
<dbReference type="Proteomes" id="UP000008461">
    <property type="component" value="Chromosome"/>
</dbReference>
<keyword evidence="1" id="KW-0472">Membrane</keyword>
<name>F4L1R4_HALH1</name>
<dbReference type="RefSeq" id="WP_013764127.1">
    <property type="nucleotide sequence ID" value="NC_015510.1"/>
</dbReference>
<dbReference type="HOGENOM" id="CLU_584958_0_0_10"/>
<evidence type="ECO:0008006" key="4">
    <source>
        <dbReference type="Google" id="ProtNLM"/>
    </source>
</evidence>
<dbReference type="STRING" id="760192.Halhy_1684"/>
<protein>
    <recommendedName>
        <fullName evidence="4">Outer membrane protein beta-barrel domain-containing protein</fullName>
    </recommendedName>
</protein>
<dbReference type="AlphaFoldDB" id="F4L1R4"/>